<dbReference type="Gene3D" id="3.40.190.10">
    <property type="entry name" value="Periplasmic binding protein-like II"/>
    <property type="match status" value="2"/>
</dbReference>
<dbReference type="InterPro" id="IPR036388">
    <property type="entry name" value="WH-like_DNA-bd_sf"/>
</dbReference>
<dbReference type="PANTHER" id="PTHR30419">
    <property type="entry name" value="HTH-TYPE TRANSCRIPTIONAL REGULATOR YBHD"/>
    <property type="match status" value="1"/>
</dbReference>
<dbReference type="GO" id="GO:0005829">
    <property type="term" value="C:cytosol"/>
    <property type="evidence" value="ECO:0007669"/>
    <property type="project" value="TreeGrafter"/>
</dbReference>
<dbReference type="Proteomes" id="UP000078084">
    <property type="component" value="Unassembled WGS sequence"/>
</dbReference>
<keyword evidence="2" id="KW-0805">Transcription regulation</keyword>
<dbReference type="InterPro" id="IPR050950">
    <property type="entry name" value="HTH-type_LysR_regulators"/>
</dbReference>
<dbReference type="STRING" id="206506.AAV32_08390"/>
<keyword evidence="4" id="KW-0804">Transcription</keyword>
<dbReference type="InterPro" id="IPR005119">
    <property type="entry name" value="LysR_subst-bd"/>
</dbReference>
<reference evidence="6 7" key="1">
    <citation type="submission" date="2015-04" db="EMBL/GenBank/DDBJ databases">
        <title>Genome sequence of Kerstersia gyiorum CG1.</title>
        <authorList>
            <person name="Greninger A.L."/>
            <person name="Kozyreva V."/>
            <person name="Chaturvedi V."/>
        </authorList>
    </citation>
    <scope>NUCLEOTIDE SEQUENCE [LARGE SCALE GENOMIC DNA]</scope>
    <source>
        <strain evidence="6 7">CG1</strain>
    </source>
</reference>
<gene>
    <name evidence="6" type="ORF">AAV32_08390</name>
</gene>
<dbReference type="InterPro" id="IPR000847">
    <property type="entry name" value="LysR_HTH_N"/>
</dbReference>
<dbReference type="SUPFAM" id="SSF53850">
    <property type="entry name" value="Periplasmic binding protein-like II"/>
    <property type="match status" value="1"/>
</dbReference>
<feature type="domain" description="HTH lysR-type" evidence="5">
    <location>
        <begin position="1"/>
        <end position="60"/>
    </location>
</feature>
<evidence type="ECO:0000313" key="6">
    <source>
        <dbReference type="EMBL" id="KKO72047.1"/>
    </source>
</evidence>
<protein>
    <submittedName>
        <fullName evidence="6">LysR family transcriptional regulator</fullName>
    </submittedName>
</protein>
<comment type="similarity">
    <text evidence="1">Belongs to the LysR transcriptional regulatory family.</text>
</comment>
<comment type="caution">
    <text evidence="6">The sequence shown here is derived from an EMBL/GenBank/DDBJ whole genome shotgun (WGS) entry which is preliminary data.</text>
</comment>
<dbReference type="GO" id="GO:0003677">
    <property type="term" value="F:DNA binding"/>
    <property type="evidence" value="ECO:0007669"/>
    <property type="project" value="UniProtKB-KW"/>
</dbReference>
<dbReference type="PATRIC" id="fig|206506.3.peg.1794"/>
<organism evidence="6 7">
    <name type="scientific">Kerstersia gyiorum</name>
    <dbReference type="NCBI Taxonomy" id="206506"/>
    <lineage>
        <taxon>Bacteria</taxon>
        <taxon>Pseudomonadati</taxon>
        <taxon>Pseudomonadota</taxon>
        <taxon>Betaproteobacteria</taxon>
        <taxon>Burkholderiales</taxon>
        <taxon>Alcaligenaceae</taxon>
        <taxon>Kerstersia</taxon>
    </lineage>
</organism>
<evidence type="ECO:0000256" key="3">
    <source>
        <dbReference type="ARBA" id="ARBA00023125"/>
    </source>
</evidence>
<sequence>MLPMLRSLRAMSAVVQHGTTFAAAEACHVSQPAITRAIQRLERDCGLDLFLRTARGMAPTEPGRQMAARVMALLACLQTGAREALASDASKRGGDGTTGRFARSVTPSQIQALLSVAAWGSESRAAQALGISQPAIHAALQGLERLISVRLFYKLPSGTWLTPPGDALLLRTRQALAELRGLESDLAAWQGETRGTIVIGTLPLSVPIFLPHAIQTIMQAHPGVRVGIIDGTYEDLLQRLRSADIDVIAGALRRDPVDDDIRQIALFEDDLVIVARPDHPCLQQAGLQLDDLTRWRWVTPLPDTPADRLLRQIFAAQGLAPPSGRLYANSPMMTQALVQQTGHLAIASRGQAQIEARHGNLCIVPVATPGTGRKIGLALRTATQASPQLHALLQACQDAVAAPGSLPAALRADGSARPRC</sequence>
<dbReference type="AlphaFoldDB" id="A0A171KT30"/>
<feature type="domain" description="HTH lysR-type" evidence="5">
    <location>
        <begin position="105"/>
        <end position="162"/>
    </location>
</feature>
<keyword evidence="7" id="KW-1185">Reference proteome</keyword>
<dbReference type="PRINTS" id="PR00039">
    <property type="entry name" value="HTHLYSR"/>
</dbReference>
<evidence type="ECO:0000259" key="5">
    <source>
        <dbReference type="PROSITE" id="PS50931"/>
    </source>
</evidence>
<keyword evidence="3" id="KW-0238">DNA-binding</keyword>
<evidence type="ECO:0000313" key="7">
    <source>
        <dbReference type="Proteomes" id="UP000078084"/>
    </source>
</evidence>
<dbReference type="PROSITE" id="PS50931">
    <property type="entry name" value="HTH_LYSR"/>
    <property type="match status" value="2"/>
</dbReference>
<dbReference type="SUPFAM" id="SSF46785">
    <property type="entry name" value="Winged helix' DNA-binding domain"/>
    <property type="match status" value="2"/>
</dbReference>
<dbReference type="EMBL" id="LBNE01000004">
    <property type="protein sequence ID" value="KKO72047.1"/>
    <property type="molecule type" value="Genomic_DNA"/>
</dbReference>
<proteinExistence type="inferred from homology"/>
<evidence type="ECO:0000256" key="4">
    <source>
        <dbReference type="ARBA" id="ARBA00023163"/>
    </source>
</evidence>
<dbReference type="PANTHER" id="PTHR30419:SF8">
    <property type="entry name" value="NITROGEN ASSIMILATION TRANSCRIPTIONAL ACTIVATOR-RELATED"/>
    <property type="match status" value="1"/>
</dbReference>
<evidence type="ECO:0000256" key="1">
    <source>
        <dbReference type="ARBA" id="ARBA00009437"/>
    </source>
</evidence>
<accession>A0A171KT30</accession>
<evidence type="ECO:0000256" key="2">
    <source>
        <dbReference type="ARBA" id="ARBA00023015"/>
    </source>
</evidence>
<dbReference type="Pfam" id="PF00126">
    <property type="entry name" value="HTH_1"/>
    <property type="match status" value="2"/>
</dbReference>
<dbReference type="Gene3D" id="1.10.10.10">
    <property type="entry name" value="Winged helix-like DNA-binding domain superfamily/Winged helix DNA-binding domain"/>
    <property type="match status" value="2"/>
</dbReference>
<name>A0A171KT30_9BURK</name>
<dbReference type="GO" id="GO:0003700">
    <property type="term" value="F:DNA-binding transcription factor activity"/>
    <property type="evidence" value="ECO:0007669"/>
    <property type="project" value="InterPro"/>
</dbReference>
<dbReference type="Pfam" id="PF03466">
    <property type="entry name" value="LysR_substrate"/>
    <property type="match status" value="1"/>
</dbReference>
<dbReference type="InterPro" id="IPR036390">
    <property type="entry name" value="WH_DNA-bd_sf"/>
</dbReference>